<evidence type="ECO:0000256" key="2">
    <source>
        <dbReference type="ARBA" id="ARBA00022448"/>
    </source>
</evidence>
<keyword evidence="5" id="KW-0472">Membrane</keyword>
<feature type="region of interest" description="Disordered" evidence="6">
    <location>
        <begin position="28"/>
        <end position="67"/>
    </location>
</feature>
<dbReference type="GO" id="GO:1901982">
    <property type="term" value="F:maltose binding"/>
    <property type="evidence" value="ECO:0007669"/>
    <property type="project" value="TreeGrafter"/>
</dbReference>
<proteinExistence type="inferred from homology"/>
<dbReference type="Proteomes" id="UP000238205">
    <property type="component" value="Unassembled WGS sequence"/>
</dbReference>
<dbReference type="GO" id="GO:0015144">
    <property type="term" value="F:carbohydrate transmembrane transporter activity"/>
    <property type="evidence" value="ECO:0007669"/>
    <property type="project" value="InterPro"/>
</dbReference>
<gene>
    <name evidence="7" type="ORF">CLV38_10659</name>
</gene>
<name>A0A2T0W9H5_9LACT</name>
<dbReference type="GO" id="GO:0015768">
    <property type="term" value="P:maltose transport"/>
    <property type="evidence" value="ECO:0007669"/>
    <property type="project" value="TreeGrafter"/>
</dbReference>
<dbReference type="Gene3D" id="3.40.190.10">
    <property type="entry name" value="Periplasmic binding protein-like II"/>
    <property type="match status" value="2"/>
</dbReference>
<organism evidence="7 8">
    <name type="scientific">Alkalibacterium olivapovliticus</name>
    <dbReference type="NCBI Taxonomy" id="99907"/>
    <lineage>
        <taxon>Bacteria</taxon>
        <taxon>Bacillati</taxon>
        <taxon>Bacillota</taxon>
        <taxon>Bacilli</taxon>
        <taxon>Lactobacillales</taxon>
        <taxon>Carnobacteriaceae</taxon>
        <taxon>Alkalibacterium</taxon>
    </lineage>
</organism>
<evidence type="ECO:0000256" key="5">
    <source>
        <dbReference type="RuleBase" id="RU365005"/>
    </source>
</evidence>
<keyword evidence="2 5" id="KW-0813">Transport</keyword>
<evidence type="ECO:0000256" key="6">
    <source>
        <dbReference type="SAM" id="MobiDB-lite"/>
    </source>
</evidence>
<protein>
    <recommendedName>
        <fullName evidence="5">Maltodextrin-binding protein</fullName>
    </recommendedName>
</protein>
<dbReference type="InterPro" id="IPR006060">
    <property type="entry name" value="Maltose/Cyclodextrin-bd"/>
</dbReference>
<dbReference type="RefSeq" id="WP_106192064.1">
    <property type="nucleotide sequence ID" value="NZ_PVTO01000006.1"/>
</dbReference>
<keyword evidence="3 5" id="KW-0762">Sugar transport</keyword>
<comment type="subcellular location">
    <subcellularLocation>
        <location evidence="5">Cell membrane</location>
        <topology evidence="5">Lipid-anchor</topology>
    </subcellularLocation>
</comment>
<dbReference type="Pfam" id="PF13416">
    <property type="entry name" value="SBP_bac_8"/>
    <property type="match status" value="1"/>
</dbReference>
<sequence>MIDTKLLYKGLLLLSTAGLLAACGNGDDGDAGDTGTDTDSTEEVDSAEDTNGETAEGETSNEDEPEKPEMLTMWVNQEEQQLDAYEEITERFTEEYGIDVQITPYEMLEQLDGMSLDGPAGQGPDLFFQPHDRMGDIYLQGVAAELELTDDQLSRLGEYNEEAVQSFSYEGIQFGIPAVVETYALFVNNELVPEAPETMEELVEIAADLTGDGQYGFMMNAGDLYFTYPFITADGGYIFGQDADGVYDPTDIGLNSPETVSAVEGIQSWFDDGLMPPGTDLEVANSLFMDGQLGMIVNGPWAIPDYRDSIGDNLQVVELPTQNGEQLNSFSGNKGWLVNYYTENEYWATELALFITNEESSTTYFEVAGELPAHTAVEIDDEFMDPIFAQTQHAHPMPNIPEMSQVWEPLGDALQFVQQGDDVQEVLDEAVQDIEANISMMGQ</sequence>
<dbReference type="PRINTS" id="PR00181">
    <property type="entry name" value="MALTOSEBP"/>
</dbReference>
<dbReference type="PROSITE" id="PS51257">
    <property type="entry name" value="PROKAR_LIPOPROTEIN"/>
    <property type="match status" value="1"/>
</dbReference>
<accession>A0A2T0W9H5</accession>
<dbReference type="OrthoDB" id="9766758at2"/>
<keyword evidence="8" id="KW-1185">Reference proteome</keyword>
<evidence type="ECO:0000256" key="3">
    <source>
        <dbReference type="ARBA" id="ARBA00022597"/>
    </source>
</evidence>
<keyword evidence="5" id="KW-1003">Cell membrane</keyword>
<dbReference type="GO" id="GO:0042956">
    <property type="term" value="P:maltodextrin transmembrane transport"/>
    <property type="evidence" value="ECO:0007669"/>
    <property type="project" value="TreeGrafter"/>
</dbReference>
<dbReference type="SUPFAM" id="SSF53850">
    <property type="entry name" value="Periplasmic binding protein-like II"/>
    <property type="match status" value="1"/>
</dbReference>
<dbReference type="EMBL" id="PVTO01000006">
    <property type="protein sequence ID" value="PRY83154.1"/>
    <property type="molecule type" value="Genomic_DNA"/>
</dbReference>
<dbReference type="PANTHER" id="PTHR30061:SF50">
    <property type="entry name" value="MALTOSE_MALTODEXTRIN-BINDING PERIPLASMIC PROTEIN"/>
    <property type="match status" value="1"/>
</dbReference>
<dbReference type="PANTHER" id="PTHR30061">
    <property type="entry name" value="MALTOSE-BINDING PERIPLASMIC PROTEIN"/>
    <property type="match status" value="1"/>
</dbReference>
<evidence type="ECO:0000313" key="7">
    <source>
        <dbReference type="EMBL" id="PRY83154.1"/>
    </source>
</evidence>
<feature type="chain" id="PRO_5039755488" description="Maltodextrin-binding protein" evidence="5">
    <location>
        <begin position="22"/>
        <end position="443"/>
    </location>
</feature>
<evidence type="ECO:0000256" key="4">
    <source>
        <dbReference type="ARBA" id="ARBA00022729"/>
    </source>
</evidence>
<evidence type="ECO:0000313" key="8">
    <source>
        <dbReference type="Proteomes" id="UP000238205"/>
    </source>
</evidence>
<dbReference type="InterPro" id="IPR006059">
    <property type="entry name" value="SBP"/>
</dbReference>
<comment type="similarity">
    <text evidence="1 5">Belongs to the bacterial solute-binding protein 1 family.</text>
</comment>
<keyword evidence="4 5" id="KW-0732">Signal</keyword>
<comment type="caution">
    <text evidence="7">The sequence shown here is derived from an EMBL/GenBank/DDBJ whole genome shotgun (WGS) entry which is preliminary data.</text>
</comment>
<dbReference type="GO" id="GO:0055052">
    <property type="term" value="C:ATP-binding cassette (ABC) transporter complex, substrate-binding subunit-containing"/>
    <property type="evidence" value="ECO:0007669"/>
    <property type="project" value="TreeGrafter"/>
</dbReference>
<reference evidence="7 8" key="1">
    <citation type="submission" date="2018-03" db="EMBL/GenBank/DDBJ databases">
        <title>Genomic Encyclopedia of Archaeal and Bacterial Type Strains, Phase II (KMG-II): from individual species to whole genera.</title>
        <authorList>
            <person name="Goeker M."/>
        </authorList>
    </citation>
    <scope>NUCLEOTIDE SEQUENCE [LARGE SCALE GENOMIC DNA]</scope>
    <source>
        <strain evidence="7 8">DSM 13175</strain>
    </source>
</reference>
<keyword evidence="5" id="KW-0449">Lipoprotein</keyword>
<evidence type="ECO:0000256" key="1">
    <source>
        <dbReference type="ARBA" id="ARBA00008520"/>
    </source>
</evidence>
<dbReference type="AlphaFoldDB" id="A0A2T0W9H5"/>
<feature type="compositionally biased region" description="Acidic residues" evidence="6">
    <location>
        <begin position="39"/>
        <end position="66"/>
    </location>
</feature>
<feature type="signal peptide" evidence="5">
    <location>
        <begin position="1"/>
        <end position="21"/>
    </location>
</feature>